<organism evidence="1 2">
    <name type="scientific">Streptomyces coryli</name>
    <dbReference type="NCBI Taxonomy" id="1128680"/>
    <lineage>
        <taxon>Bacteria</taxon>
        <taxon>Bacillati</taxon>
        <taxon>Actinomycetota</taxon>
        <taxon>Actinomycetes</taxon>
        <taxon>Kitasatosporales</taxon>
        <taxon>Streptomycetaceae</taxon>
        <taxon>Streptomyces</taxon>
    </lineage>
</organism>
<name>A0A6G4TTM6_9ACTN</name>
<sequence>MSDIPPAGHDGPAPSADAVSVQINTVLVLLQRALVAERRTEPQDSVRIQQLGEQRAAALQDLRTLPGATPQTLRTISARYAALHTELVEGE</sequence>
<dbReference type="AlphaFoldDB" id="A0A6G4TTM6"/>
<comment type="caution">
    <text evidence="1">The sequence shown here is derived from an EMBL/GenBank/DDBJ whole genome shotgun (WGS) entry which is preliminary data.</text>
</comment>
<gene>
    <name evidence="1" type="ORF">G5C51_04475</name>
</gene>
<evidence type="ECO:0000313" key="2">
    <source>
        <dbReference type="Proteomes" id="UP000481583"/>
    </source>
</evidence>
<dbReference type="RefSeq" id="WP_165231983.1">
    <property type="nucleotide sequence ID" value="NZ_JAAKZV010000010.1"/>
</dbReference>
<keyword evidence="2" id="KW-1185">Reference proteome</keyword>
<protein>
    <submittedName>
        <fullName evidence="1">Uncharacterized protein</fullName>
    </submittedName>
</protein>
<proteinExistence type="predicted"/>
<accession>A0A6G4TTM6</accession>
<dbReference type="Proteomes" id="UP000481583">
    <property type="component" value="Unassembled WGS sequence"/>
</dbReference>
<evidence type="ECO:0000313" key="1">
    <source>
        <dbReference type="EMBL" id="NGN63163.1"/>
    </source>
</evidence>
<dbReference type="EMBL" id="JAAKZV010000010">
    <property type="protein sequence ID" value="NGN63163.1"/>
    <property type="molecule type" value="Genomic_DNA"/>
</dbReference>
<reference evidence="1 2" key="1">
    <citation type="submission" date="2020-02" db="EMBL/GenBank/DDBJ databases">
        <title>Whole-genome analyses of novel actinobacteria.</title>
        <authorList>
            <person name="Sahin N."/>
        </authorList>
    </citation>
    <scope>NUCLEOTIDE SEQUENCE [LARGE SCALE GENOMIC DNA]</scope>
    <source>
        <strain evidence="1 2">A7024</strain>
    </source>
</reference>